<keyword evidence="1" id="KW-0732">Signal</keyword>
<reference evidence="4 5" key="1">
    <citation type="submission" date="2021-08" db="EMBL/GenBank/DDBJ databases">
        <authorList>
            <person name="Tuo L."/>
        </authorList>
    </citation>
    <scope>NUCLEOTIDE SEQUENCE [LARGE SCALE GENOMIC DNA]</scope>
    <source>
        <strain evidence="4 5">JCM 31229</strain>
    </source>
</reference>
<gene>
    <name evidence="4" type="ORF">K7G82_12310</name>
</gene>
<accession>A0ABS7PQU5</accession>
<evidence type="ECO:0000313" key="5">
    <source>
        <dbReference type="Proteomes" id="UP000706039"/>
    </source>
</evidence>
<keyword evidence="4" id="KW-0378">Hydrolase</keyword>
<dbReference type="InterPro" id="IPR029058">
    <property type="entry name" value="AB_hydrolase_fold"/>
</dbReference>
<protein>
    <submittedName>
        <fullName evidence="4">Alpha/beta fold hydrolase</fullName>
    </submittedName>
</protein>
<comment type="caution">
    <text evidence="4">The sequence shown here is derived from an EMBL/GenBank/DDBJ whole genome shotgun (WGS) entry which is preliminary data.</text>
</comment>
<evidence type="ECO:0000259" key="2">
    <source>
        <dbReference type="Pfam" id="PF00326"/>
    </source>
</evidence>
<dbReference type="SUPFAM" id="SSF53474">
    <property type="entry name" value="alpha/beta-Hydrolases"/>
    <property type="match status" value="1"/>
</dbReference>
<dbReference type="Gene3D" id="3.40.50.1820">
    <property type="entry name" value="alpha/beta hydrolase"/>
    <property type="match status" value="1"/>
</dbReference>
<organism evidence="4 5">
    <name type="scientific">Sphingomonas colocasiae</name>
    <dbReference type="NCBI Taxonomy" id="1848973"/>
    <lineage>
        <taxon>Bacteria</taxon>
        <taxon>Pseudomonadati</taxon>
        <taxon>Pseudomonadota</taxon>
        <taxon>Alphaproteobacteria</taxon>
        <taxon>Sphingomonadales</taxon>
        <taxon>Sphingomonadaceae</taxon>
        <taxon>Sphingomonas</taxon>
    </lineage>
</organism>
<evidence type="ECO:0000256" key="1">
    <source>
        <dbReference type="SAM" id="SignalP"/>
    </source>
</evidence>
<dbReference type="Pfam" id="PF00326">
    <property type="entry name" value="Peptidase_S9"/>
    <property type="match status" value="1"/>
</dbReference>
<feature type="signal peptide" evidence="1">
    <location>
        <begin position="1"/>
        <end position="21"/>
    </location>
</feature>
<feature type="domain" description="Serine aminopeptidase S33" evidence="3">
    <location>
        <begin position="142"/>
        <end position="238"/>
    </location>
</feature>
<dbReference type="InterPro" id="IPR053145">
    <property type="entry name" value="AB_hydrolase_Est10"/>
</dbReference>
<dbReference type="GO" id="GO:0016787">
    <property type="term" value="F:hydrolase activity"/>
    <property type="evidence" value="ECO:0007669"/>
    <property type="project" value="UniProtKB-KW"/>
</dbReference>
<keyword evidence="5" id="KW-1185">Reference proteome</keyword>
<evidence type="ECO:0000259" key="3">
    <source>
        <dbReference type="Pfam" id="PF12146"/>
    </source>
</evidence>
<dbReference type="Pfam" id="PF12146">
    <property type="entry name" value="Hydrolase_4"/>
    <property type="match status" value="1"/>
</dbReference>
<dbReference type="Proteomes" id="UP000706039">
    <property type="component" value="Unassembled WGS sequence"/>
</dbReference>
<name>A0ABS7PQU5_9SPHN</name>
<dbReference type="PANTHER" id="PTHR43265:SF1">
    <property type="entry name" value="ESTERASE ESTD"/>
    <property type="match status" value="1"/>
</dbReference>
<evidence type="ECO:0000313" key="4">
    <source>
        <dbReference type="EMBL" id="MBY8823080.1"/>
    </source>
</evidence>
<dbReference type="RefSeq" id="WP_222990107.1">
    <property type="nucleotide sequence ID" value="NZ_JAINVV010000004.1"/>
</dbReference>
<dbReference type="EMBL" id="JAINVV010000004">
    <property type="protein sequence ID" value="MBY8823080.1"/>
    <property type="molecule type" value="Genomic_DNA"/>
</dbReference>
<dbReference type="InterPro" id="IPR001375">
    <property type="entry name" value="Peptidase_S9_cat"/>
</dbReference>
<sequence length="451" mass="48076">MLKIRLAALLLIATTGDAAMAAPSCLVGAYGAGAEITALTETNPPNAPGTLRFTGVDGSNGALTPRPDGSYAGTLWTPTGKADAVLSAKSCDTGEIAIAIGTAPARSWTRFKLRETPVAFSSDGATLHGRLIEPDAASGAALAVLVHGSENSRAIGVYSFPYLLAAQGVAALVYDKRGTGSSEGSYSQNFERLAKDAAAAADAARRAAGDRYRRIGFFGASQGGWISPLAARKTPVDFVVVAYGLIETPLGEDAEQVADELRRKGYGEDVIAKARIVTDATGAVVASHFKTGFDRLDAIKRRYGGEPWFGAFEGEYSGPMLREAPEMLRASGRDRYDNLDIIWHHDAFGTLKALAIPQLWMMAVNDIEAPSAHSIAQLRQLRRAGKPIDLAVFPDVDHGIREYQVEPDGTRRGTRFAAGYFPLIADWMKGHLKPSYGRSIIELAPVSARRP</sequence>
<dbReference type="PANTHER" id="PTHR43265">
    <property type="entry name" value="ESTERASE ESTD"/>
    <property type="match status" value="1"/>
</dbReference>
<dbReference type="InterPro" id="IPR022742">
    <property type="entry name" value="Hydrolase_4"/>
</dbReference>
<proteinExistence type="predicted"/>
<feature type="domain" description="Peptidase S9 prolyl oligopeptidase catalytic" evidence="2">
    <location>
        <begin position="354"/>
        <end position="421"/>
    </location>
</feature>
<feature type="chain" id="PRO_5045050399" evidence="1">
    <location>
        <begin position="22"/>
        <end position="451"/>
    </location>
</feature>